<gene>
    <name evidence="2" type="ORF">A9Y76_28510</name>
</gene>
<proteinExistence type="predicted"/>
<keyword evidence="3" id="KW-1185">Reference proteome</keyword>
<dbReference type="OrthoDB" id="9857608at2"/>
<accession>A0A192A7S3</accession>
<sequence>MSVNSICTGGHRQRQGVRCLNMPGRSHLYGPVGQMSDDLDAGGPLDAPEILPAGSSNSTDWRNFRGQPIARQTECGRER</sequence>
<evidence type="ECO:0000256" key="1">
    <source>
        <dbReference type="SAM" id="MobiDB-lite"/>
    </source>
</evidence>
<evidence type="ECO:0000313" key="3">
    <source>
        <dbReference type="Proteomes" id="UP000078572"/>
    </source>
</evidence>
<evidence type="ECO:0000313" key="2">
    <source>
        <dbReference type="EMBL" id="ANJ76530.1"/>
    </source>
</evidence>
<dbReference type="Proteomes" id="UP000078572">
    <property type="component" value="Plasmid pRI-1"/>
</dbReference>
<feature type="region of interest" description="Disordered" evidence="1">
    <location>
        <begin position="30"/>
        <end position="79"/>
    </location>
</feature>
<dbReference type="EMBL" id="CP016024">
    <property type="protein sequence ID" value="ANJ76530.1"/>
    <property type="molecule type" value="Genomic_DNA"/>
</dbReference>
<geneLocation type="plasmid" evidence="3">
    <name>pri-1</name>
</geneLocation>
<name>A0A192A7S3_9RALS</name>
<dbReference type="AlphaFoldDB" id="A0A192A7S3"/>
<protein>
    <submittedName>
        <fullName evidence="2">Uncharacterized protein</fullName>
    </submittedName>
</protein>
<reference evidence="3" key="1">
    <citation type="submission" date="2016-06" db="EMBL/GenBank/DDBJ databases">
        <authorList>
            <person name="Xu Y."/>
            <person name="Nagy A."/>
            <person name="Yan X."/>
            <person name="Kim S.W."/>
            <person name="Haley B."/>
            <person name="Liu N.T."/>
            <person name="Nou X."/>
        </authorList>
    </citation>
    <scope>NUCLEOTIDE SEQUENCE [LARGE SCALE GENOMIC DNA]</scope>
    <source>
        <strain evidence="3">ATCC 49129</strain>
        <plasmid evidence="3">pri-1</plasmid>
    </source>
</reference>
<keyword evidence="2" id="KW-0614">Plasmid</keyword>
<organism evidence="2 3">
    <name type="scientific">Ralstonia insidiosa</name>
    <dbReference type="NCBI Taxonomy" id="190721"/>
    <lineage>
        <taxon>Bacteria</taxon>
        <taxon>Pseudomonadati</taxon>
        <taxon>Pseudomonadota</taxon>
        <taxon>Betaproteobacteria</taxon>
        <taxon>Burkholderiales</taxon>
        <taxon>Burkholderiaceae</taxon>
        <taxon>Ralstonia</taxon>
    </lineage>
</organism>